<feature type="compositionally biased region" description="Polar residues" evidence="1">
    <location>
        <begin position="275"/>
        <end position="287"/>
    </location>
</feature>
<protein>
    <recommendedName>
        <fullName evidence="4">Tubby C-terminal domain-containing protein</fullName>
    </recommendedName>
</protein>
<feature type="compositionally biased region" description="Basic residues" evidence="1">
    <location>
        <begin position="316"/>
        <end position="326"/>
    </location>
</feature>
<feature type="compositionally biased region" description="Polar residues" evidence="1">
    <location>
        <begin position="82"/>
        <end position="98"/>
    </location>
</feature>
<feature type="compositionally biased region" description="Polar residues" evidence="1">
    <location>
        <begin position="124"/>
        <end position="133"/>
    </location>
</feature>
<reference evidence="2 3" key="1">
    <citation type="submission" date="2024-04" db="EMBL/GenBank/DDBJ databases">
        <title>Tritrichomonas musculus Genome.</title>
        <authorList>
            <person name="Alves-Ferreira E."/>
            <person name="Grigg M."/>
            <person name="Lorenzi H."/>
            <person name="Galac M."/>
        </authorList>
    </citation>
    <scope>NUCLEOTIDE SEQUENCE [LARGE SCALE GENOMIC DNA]</scope>
    <source>
        <strain evidence="2 3">EAF2021</strain>
    </source>
</reference>
<feature type="region of interest" description="Disordered" evidence="1">
    <location>
        <begin position="29"/>
        <end position="53"/>
    </location>
</feature>
<evidence type="ECO:0000256" key="1">
    <source>
        <dbReference type="SAM" id="MobiDB-lite"/>
    </source>
</evidence>
<feature type="region of interest" description="Disordered" evidence="1">
    <location>
        <begin position="82"/>
        <end position="178"/>
    </location>
</feature>
<feature type="compositionally biased region" description="Low complexity" evidence="1">
    <location>
        <begin position="134"/>
        <end position="152"/>
    </location>
</feature>
<accession>A0ABR2I5Z1</accession>
<evidence type="ECO:0000313" key="3">
    <source>
        <dbReference type="Proteomes" id="UP001470230"/>
    </source>
</evidence>
<dbReference type="Proteomes" id="UP001470230">
    <property type="component" value="Unassembled WGS sequence"/>
</dbReference>
<name>A0ABR2I5Z1_9EUKA</name>
<evidence type="ECO:0008006" key="4">
    <source>
        <dbReference type="Google" id="ProtNLM"/>
    </source>
</evidence>
<organism evidence="2 3">
    <name type="scientific">Tritrichomonas musculus</name>
    <dbReference type="NCBI Taxonomy" id="1915356"/>
    <lineage>
        <taxon>Eukaryota</taxon>
        <taxon>Metamonada</taxon>
        <taxon>Parabasalia</taxon>
        <taxon>Tritrichomonadida</taxon>
        <taxon>Tritrichomonadidae</taxon>
        <taxon>Tritrichomonas</taxon>
    </lineage>
</organism>
<proteinExistence type="predicted"/>
<evidence type="ECO:0000313" key="2">
    <source>
        <dbReference type="EMBL" id="KAK8857891.1"/>
    </source>
</evidence>
<keyword evidence="3" id="KW-1185">Reference proteome</keyword>
<feature type="region of interest" description="Disordered" evidence="1">
    <location>
        <begin position="267"/>
        <end position="373"/>
    </location>
</feature>
<comment type="caution">
    <text evidence="2">The sequence shown here is derived from an EMBL/GenBank/DDBJ whole genome shotgun (WGS) entry which is preliminary data.</text>
</comment>
<feature type="compositionally biased region" description="Basic and acidic residues" evidence="1">
    <location>
        <begin position="341"/>
        <end position="362"/>
    </location>
</feature>
<dbReference type="EMBL" id="JAPFFF010000019">
    <property type="protein sequence ID" value="KAK8857891.1"/>
    <property type="molecule type" value="Genomic_DNA"/>
</dbReference>
<sequence>MSVSTVSFKTTGKGGINLNSSIAISSQRSMNDRKNITPNLDSSSSDEDDSFILPKIKSSNSNYSSRKNINAVTRLSNIRVNPSYNNKCKTQHSTNIQPNKKRNERNNIKFNSDSEYSDAIPNRRITQNKISNQSNITNTLNKNKNKTNTSSKVGRESNLRKSKNRILLHSSDESSSESLRIKNNDFRYEIKNNIISDDSSSRDHKRRYRNTIDTVIESDDSDDIPFLEASTEEPEIDFKSCLKKEETKENENIDENLKTGNESIEKVEKIESESTNQPQELKSNENLPQKEKSNDNENENNGIRRTKHYYTSDKHKITKKPKKSKRKIEIDYSESQEEEEKNDKIEKKEKNKIEREKEHQHQNESLPSKFSIENKDVNNDIILNENEEEEKFEAINNSSQNDYETGITDKNEIKRLCSFFMKRLPGYKVHYDLIPYQMLTDTKISFHGKKAKFTLYRGNLPLLTAKVKNKNGSDPIVNIFKFKEKDKEKTKNKSKNKTKPTPIAVVITTSNFTAFSVRKNNSKSENESENIDPLSTIHDSYGFGYGKEIMTVKYTVPRAECAPRHVDVHLFNPPDSIPNDLSNRKPKFTYGSTWILDIGGRVAKRSIKNCILVDESNKEIMSVMKIKDSEVSIEAYPKIGELTVFGFGISSVLCKL</sequence>
<gene>
    <name evidence="2" type="ORF">M9Y10_012989</name>
</gene>
<feature type="compositionally biased region" description="Acidic residues" evidence="1">
    <location>
        <begin position="331"/>
        <end position="340"/>
    </location>
</feature>